<sequence length="770" mass="87232">MTVPNAESKNQAIDKHATAVEEVAPLAVPHNKKEFIRKKHHYNNKYNTSNRTRTNYTKYSNGARDDYSRYYPNQLKKPDFPMPYVYYYPTSTMYYPSIDKNSIGAFTTTTTTATAIPTTRDDEDLEIIVHDESMNNVDPVGTRQTSSSDQNKPIDLKKQLEFYFSRQNLVNDTFLVSQMDSELYVPISLVANFRRVREWTTDLNLIVQTLRDSSAVTVDESGTKVKPNISVQRNTVILRDVPECTQDEIEELLKELNSPPVQSIKQDIGNMWYFIFESEDDALKLLLDVRGRSFKGQAIAARMKSEPVLRVSQSRTSAAVAAASNVPPFTNQNIKAEERQEQAATNTSHVPSVVLPEILPMYAYPSNGAGVNSTNYYYPPYPPHSHNNKRASYGQQPFRYYNGNSYQQQQPHQKYNNGYHQHHQQQFPIRNEGRFNHENQRSYQTGSRSPRAGHNKPRHHHRNEHESNASGDTAPDNVGDRLKNMGLSDPQRQQQSTHQRHQSPYQNNKYQHHQNSHTKNLTRFSSSSSSSSSNNNNNNNTNHYSHSTNNVTCTNNYNTIKQSYAAQDTNANFATADNRNQPHSSEQPTLPRKAHYQQQPSPPQQPPQQRNNPKKGRYSNNQQHESNSDIHHAGGGKIDNKKKKGHNNKSAYEPKEINKQEKGQEVEMKPTHFPPLPNQQSSSPLATSPAAADELSLRPPKRSAADIVKSTVSAKPKKPTAEAQTPKKPTQGVETSAKEEMEQEPQAVAKVTTPTTTSFSYADALKKKDN</sequence>
<feature type="region of interest" description="Disordered" evidence="4">
    <location>
        <begin position="439"/>
        <end position="549"/>
    </location>
</feature>
<dbReference type="PROSITE" id="PS50961">
    <property type="entry name" value="HTH_LA"/>
    <property type="match status" value="1"/>
</dbReference>
<dbReference type="AlphaFoldDB" id="A0A0B7NFG9"/>
<feature type="compositionally biased region" description="Low complexity" evidence="4">
    <location>
        <begin position="678"/>
        <end position="692"/>
    </location>
</feature>
<evidence type="ECO:0000256" key="1">
    <source>
        <dbReference type="ARBA" id="ARBA00022553"/>
    </source>
</evidence>
<evidence type="ECO:0000313" key="6">
    <source>
        <dbReference type="EMBL" id="CEP14115.1"/>
    </source>
</evidence>
<dbReference type="Pfam" id="PF26088">
    <property type="entry name" value="RRM_LARP4"/>
    <property type="match status" value="1"/>
</dbReference>
<evidence type="ECO:0000256" key="2">
    <source>
        <dbReference type="ARBA" id="ARBA00022884"/>
    </source>
</evidence>
<feature type="compositionally biased region" description="Basic residues" evidence="4">
    <location>
        <begin position="451"/>
        <end position="462"/>
    </location>
</feature>
<dbReference type="OrthoDB" id="340227at2759"/>
<dbReference type="GO" id="GO:0045727">
    <property type="term" value="P:positive regulation of translation"/>
    <property type="evidence" value="ECO:0007669"/>
    <property type="project" value="TreeGrafter"/>
</dbReference>
<feature type="region of interest" description="Disordered" evidence="4">
    <location>
        <begin position="381"/>
        <end position="425"/>
    </location>
</feature>
<dbReference type="InterPro" id="IPR006630">
    <property type="entry name" value="La_HTH"/>
</dbReference>
<feature type="domain" description="HTH La-type RNA-binding" evidence="5">
    <location>
        <begin position="146"/>
        <end position="235"/>
    </location>
</feature>
<proteinExistence type="predicted"/>
<protein>
    <recommendedName>
        <fullName evidence="5">HTH La-type RNA-binding domain-containing protein</fullName>
    </recommendedName>
</protein>
<feature type="compositionally biased region" description="Polar residues" evidence="4">
    <location>
        <begin position="402"/>
        <end position="419"/>
    </location>
</feature>
<feature type="region of interest" description="Disordered" evidence="4">
    <location>
        <begin position="575"/>
        <end position="757"/>
    </location>
</feature>
<dbReference type="Gene3D" id="1.10.10.10">
    <property type="entry name" value="Winged helix-like DNA-binding domain superfamily/Winged helix DNA-binding domain"/>
    <property type="match status" value="1"/>
</dbReference>
<dbReference type="Proteomes" id="UP000054107">
    <property type="component" value="Unassembled WGS sequence"/>
</dbReference>
<feature type="compositionally biased region" description="Basic and acidic residues" evidence="4">
    <location>
        <begin position="652"/>
        <end position="670"/>
    </location>
</feature>
<dbReference type="EMBL" id="LN731032">
    <property type="protein sequence ID" value="CEP14115.1"/>
    <property type="molecule type" value="Genomic_DNA"/>
</dbReference>
<dbReference type="PANTHER" id="PTHR22792:SF131">
    <property type="entry name" value="LA-RELATED PROTEIN LARP4B"/>
    <property type="match status" value="1"/>
</dbReference>
<dbReference type="InterPro" id="IPR045180">
    <property type="entry name" value="La_dom_prot"/>
</dbReference>
<dbReference type="InterPro" id="IPR036390">
    <property type="entry name" value="WH_DNA-bd_sf"/>
</dbReference>
<dbReference type="SMART" id="SM00715">
    <property type="entry name" value="LA"/>
    <property type="match status" value="1"/>
</dbReference>
<feature type="region of interest" description="Disordered" evidence="4">
    <location>
        <begin position="45"/>
        <end position="65"/>
    </location>
</feature>
<keyword evidence="7" id="KW-1185">Reference proteome</keyword>
<dbReference type="GO" id="GO:0003730">
    <property type="term" value="F:mRNA 3'-UTR binding"/>
    <property type="evidence" value="ECO:0007669"/>
    <property type="project" value="TreeGrafter"/>
</dbReference>
<dbReference type="Pfam" id="PF05383">
    <property type="entry name" value="La"/>
    <property type="match status" value="1"/>
</dbReference>
<name>A0A0B7NFG9_9FUNG</name>
<dbReference type="GO" id="GO:0005829">
    <property type="term" value="C:cytosol"/>
    <property type="evidence" value="ECO:0007669"/>
    <property type="project" value="TreeGrafter"/>
</dbReference>
<evidence type="ECO:0000259" key="5">
    <source>
        <dbReference type="PROSITE" id="PS50961"/>
    </source>
</evidence>
<dbReference type="SUPFAM" id="SSF46785">
    <property type="entry name" value="Winged helix' DNA-binding domain"/>
    <property type="match status" value="1"/>
</dbReference>
<dbReference type="GO" id="GO:0010494">
    <property type="term" value="C:cytoplasmic stress granule"/>
    <property type="evidence" value="ECO:0007669"/>
    <property type="project" value="TreeGrafter"/>
</dbReference>
<reference evidence="6 7" key="1">
    <citation type="submission" date="2014-09" db="EMBL/GenBank/DDBJ databases">
        <authorList>
            <person name="Ellenberger Sabrina"/>
        </authorList>
    </citation>
    <scope>NUCLEOTIDE SEQUENCE [LARGE SCALE GENOMIC DNA]</scope>
    <source>
        <strain evidence="6 7">CBS 412.66</strain>
    </source>
</reference>
<feature type="compositionally biased region" description="Low complexity" evidence="4">
    <location>
        <begin position="45"/>
        <end position="59"/>
    </location>
</feature>
<dbReference type="InterPro" id="IPR058699">
    <property type="entry name" value="RRM_LARP4/4B"/>
</dbReference>
<feature type="compositionally biased region" description="Low complexity" evidence="4">
    <location>
        <begin position="525"/>
        <end position="549"/>
    </location>
</feature>
<organism evidence="6 7">
    <name type="scientific">Parasitella parasitica</name>
    <dbReference type="NCBI Taxonomy" id="35722"/>
    <lineage>
        <taxon>Eukaryota</taxon>
        <taxon>Fungi</taxon>
        <taxon>Fungi incertae sedis</taxon>
        <taxon>Mucoromycota</taxon>
        <taxon>Mucoromycotina</taxon>
        <taxon>Mucoromycetes</taxon>
        <taxon>Mucorales</taxon>
        <taxon>Mucorineae</taxon>
        <taxon>Mucoraceae</taxon>
        <taxon>Parasitella</taxon>
    </lineage>
</organism>
<evidence type="ECO:0000313" key="7">
    <source>
        <dbReference type="Proteomes" id="UP000054107"/>
    </source>
</evidence>
<dbReference type="PANTHER" id="PTHR22792">
    <property type="entry name" value="LUPUS LA PROTEIN-RELATED"/>
    <property type="match status" value="1"/>
</dbReference>
<accession>A0A0B7NFG9</accession>
<evidence type="ECO:0000256" key="4">
    <source>
        <dbReference type="SAM" id="MobiDB-lite"/>
    </source>
</evidence>
<feature type="compositionally biased region" description="Polar residues" evidence="4">
    <location>
        <begin position="575"/>
        <end position="588"/>
    </location>
</feature>
<dbReference type="STRING" id="35722.A0A0B7NFG9"/>
<evidence type="ECO:0000256" key="3">
    <source>
        <dbReference type="PROSITE-ProRule" id="PRU00332"/>
    </source>
</evidence>
<gene>
    <name evidence="6" type="primary">PARPA_08278.1 scaffold 32756</name>
</gene>
<keyword evidence="1" id="KW-0597">Phosphoprotein</keyword>
<dbReference type="InterPro" id="IPR036388">
    <property type="entry name" value="WH-like_DNA-bd_sf"/>
</dbReference>
<keyword evidence="2 3" id="KW-0694">RNA-binding</keyword>